<dbReference type="Pfam" id="PF07494">
    <property type="entry name" value="Reg_prop"/>
    <property type="match status" value="1"/>
</dbReference>
<dbReference type="RefSeq" id="WP_380217606.1">
    <property type="nucleotide sequence ID" value="NZ_JBHTBN010000004.1"/>
</dbReference>
<comment type="caution">
    <text evidence="4">The sequence shown here is derived from an EMBL/GenBank/DDBJ whole genome shotgun (WGS) entry which is preliminary data.</text>
</comment>
<organism evidence="4 5">
    <name type="scientific">Jejudonia soesokkakensis</name>
    <dbReference type="NCBI Taxonomy" id="1323432"/>
    <lineage>
        <taxon>Bacteria</taxon>
        <taxon>Pseudomonadati</taxon>
        <taxon>Bacteroidota</taxon>
        <taxon>Flavobacteriia</taxon>
        <taxon>Flavobacteriales</taxon>
        <taxon>Flavobacteriaceae</taxon>
        <taxon>Jejudonia</taxon>
    </lineage>
</organism>
<dbReference type="InterPro" id="IPR011110">
    <property type="entry name" value="Reg_prop"/>
</dbReference>
<feature type="chain" id="PRO_5046911658" evidence="2">
    <location>
        <begin position="19"/>
        <end position="765"/>
    </location>
</feature>
<protein>
    <submittedName>
        <fullName evidence="4">Two-component regulator propeller domain-containing protein</fullName>
    </submittedName>
</protein>
<gene>
    <name evidence="4" type="ORF">ACFQO1_08640</name>
</gene>
<feature type="domain" description="PorZ N-terminal beta-propeller" evidence="3">
    <location>
        <begin position="44"/>
        <end position="205"/>
    </location>
</feature>
<dbReference type="NCBIfam" id="TIGR04183">
    <property type="entry name" value="Por_Secre_tail"/>
    <property type="match status" value="1"/>
</dbReference>
<dbReference type="Pfam" id="PF21544">
    <property type="entry name" value="PorZ_N_b_propeller"/>
    <property type="match status" value="1"/>
</dbReference>
<feature type="signal peptide" evidence="2">
    <location>
        <begin position="1"/>
        <end position="18"/>
    </location>
</feature>
<evidence type="ECO:0000259" key="3">
    <source>
        <dbReference type="Pfam" id="PF21544"/>
    </source>
</evidence>
<evidence type="ECO:0000256" key="1">
    <source>
        <dbReference type="ARBA" id="ARBA00022729"/>
    </source>
</evidence>
<proteinExistence type="predicted"/>
<dbReference type="InterPro" id="IPR026444">
    <property type="entry name" value="Secre_tail"/>
</dbReference>
<dbReference type="EMBL" id="JBHTBN010000004">
    <property type="protein sequence ID" value="MFC7357752.1"/>
    <property type="molecule type" value="Genomic_DNA"/>
</dbReference>
<dbReference type="Proteomes" id="UP001596415">
    <property type="component" value="Unassembled WGS sequence"/>
</dbReference>
<accession>A0ABW2MW49</accession>
<dbReference type="InterPro" id="IPR015943">
    <property type="entry name" value="WD40/YVTN_repeat-like_dom_sf"/>
</dbReference>
<name>A0ABW2MW49_9FLAO</name>
<evidence type="ECO:0000256" key="2">
    <source>
        <dbReference type="SAM" id="SignalP"/>
    </source>
</evidence>
<evidence type="ECO:0000313" key="5">
    <source>
        <dbReference type="Proteomes" id="UP001596415"/>
    </source>
</evidence>
<dbReference type="SUPFAM" id="SSF63829">
    <property type="entry name" value="Calcium-dependent phosphotriesterase"/>
    <property type="match status" value="2"/>
</dbReference>
<dbReference type="InterPro" id="IPR048954">
    <property type="entry name" value="PorZ_N"/>
</dbReference>
<keyword evidence="1 2" id="KW-0732">Signal</keyword>
<dbReference type="Gene3D" id="2.130.10.10">
    <property type="entry name" value="YVTN repeat-like/Quinoprotein amine dehydrogenase"/>
    <property type="match status" value="3"/>
</dbReference>
<reference evidence="5" key="1">
    <citation type="journal article" date="2019" name="Int. J. Syst. Evol. Microbiol.">
        <title>The Global Catalogue of Microorganisms (GCM) 10K type strain sequencing project: providing services to taxonomists for standard genome sequencing and annotation.</title>
        <authorList>
            <consortium name="The Broad Institute Genomics Platform"/>
            <consortium name="The Broad Institute Genome Sequencing Center for Infectious Disease"/>
            <person name="Wu L."/>
            <person name="Ma J."/>
        </authorList>
    </citation>
    <scope>NUCLEOTIDE SEQUENCE [LARGE SCALE GENOMIC DNA]</scope>
    <source>
        <strain evidence="5">CGMCC 1.16306</strain>
    </source>
</reference>
<evidence type="ECO:0000313" key="4">
    <source>
        <dbReference type="EMBL" id="MFC7357752.1"/>
    </source>
</evidence>
<keyword evidence="5" id="KW-1185">Reference proteome</keyword>
<sequence>MKQLLSAIILLVCFFSEAQNFEDSWTGHFSYASVRSISEGNGKIYAASENAIFIYDISTQEIETISTINGLSGESISSLYYSETFGLLFIGYETGLIEVVIDGEENVLTVVDILDKPTIPPNEKNINHFNEYEGNLYIAAEFGISVYDLSALEFGDTYFIGNGGARLNITQTAIDEEFIYASSTNGGLRRAVVENDNLIDFNQWQLVTGGNLIGVQEIAGELFIANSANQILQKNGNTNAFTTVANFGNETIVDFNVKNNLLNITTSTSIQAYNSIFQLQDSVTTLVEFEDTYLSGIALNNAFYIGTLQNGLLQVPFGNIDAFQILPNGPVDNNTFSIDATPGQLWAVFGDVSVTFNPFPLTRRGISNLQGDSWVNITYEELSETLGKDANDLVNVAINPENPSEVYISSFNKGLLRIEDQVPTILYDDSNSPLESFTSELDIRIFGSDYDREGNLWFVQSRIDEALLRLNPSGQFQKVDLSPIIEDPSSELALTELSISREGFVFFGAVDSGVIGYNPQTGDFNKIAREPGNGNLPTNNVRALTFDNNNRLWIGTLQGIRVFFNVGGFFEDDASIESQEIIIEENGIGQEFLFDISITDIEVDGSNNKWISTATSGVFYVSPNAQETLLRFTKDNSPLPSNNVQDIAIDSESGVVYFATNQGLVAYRGSATAPSENLENVRAFPNPVRPGFTGNVTIDGLTEDANIKITDLEGNLVFETTSEGGSVLWDTTAFGRYKVRSGVYFVLITSEDALETKVSKIMIIR</sequence>